<gene>
    <name evidence="2" type="ORF">g.35181</name>
</gene>
<organism evidence="2">
    <name type="scientific">Lygus hesperus</name>
    <name type="common">Western plant bug</name>
    <dbReference type="NCBI Taxonomy" id="30085"/>
    <lineage>
        <taxon>Eukaryota</taxon>
        <taxon>Metazoa</taxon>
        <taxon>Ecdysozoa</taxon>
        <taxon>Arthropoda</taxon>
        <taxon>Hexapoda</taxon>
        <taxon>Insecta</taxon>
        <taxon>Pterygota</taxon>
        <taxon>Neoptera</taxon>
        <taxon>Paraneoptera</taxon>
        <taxon>Hemiptera</taxon>
        <taxon>Heteroptera</taxon>
        <taxon>Panheteroptera</taxon>
        <taxon>Cimicomorpha</taxon>
        <taxon>Miridae</taxon>
        <taxon>Mirini</taxon>
        <taxon>Lygus</taxon>
    </lineage>
</organism>
<name>A0A146M576_LYGHE</name>
<evidence type="ECO:0000256" key="1">
    <source>
        <dbReference type="SAM" id="Phobius"/>
    </source>
</evidence>
<feature type="non-terminal residue" evidence="2">
    <location>
        <position position="1"/>
    </location>
</feature>
<protein>
    <submittedName>
        <fullName evidence="2">Uncharacterized protein</fullName>
    </submittedName>
</protein>
<dbReference type="AlphaFoldDB" id="A0A146M576"/>
<keyword evidence="1" id="KW-1133">Transmembrane helix</keyword>
<sequence>CSPSSQSILRLCGSVHWVLRYFGFSLFVAVCGREYNVNPALQSLSFVVFFMFSQYLLFKINNKSDTNPISKKINRTMMVLSMYVPTKLKINYRQYINKYISLKKIVLCPLSSDPFCFIQQQKQKQ</sequence>
<feature type="transmembrane region" description="Helical" evidence="1">
    <location>
        <begin position="7"/>
        <end position="28"/>
    </location>
</feature>
<reference evidence="2" key="1">
    <citation type="journal article" date="2016" name="Gigascience">
        <title>De novo construction of an expanded transcriptome assembly for the western tarnished plant bug, Lygus hesperus.</title>
        <authorList>
            <person name="Tassone E.E."/>
            <person name="Geib S.M."/>
            <person name="Hall B."/>
            <person name="Fabrick J.A."/>
            <person name="Brent C.S."/>
            <person name="Hull J.J."/>
        </authorList>
    </citation>
    <scope>NUCLEOTIDE SEQUENCE</scope>
</reference>
<evidence type="ECO:0000313" key="2">
    <source>
        <dbReference type="EMBL" id="JAQ13927.1"/>
    </source>
</evidence>
<keyword evidence="1" id="KW-0812">Transmembrane</keyword>
<feature type="non-terminal residue" evidence="2">
    <location>
        <position position="125"/>
    </location>
</feature>
<dbReference type="EMBL" id="GDHC01004702">
    <property type="protein sequence ID" value="JAQ13927.1"/>
    <property type="molecule type" value="Transcribed_RNA"/>
</dbReference>
<feature type="transmembrane region" description="Helical" evidence="1">
    <location>
        <begin position="40"/>
        <end position="58"/>
    </location>
</feature>
<proteinExistence type="predicted"/>
<accession>A0A146M576</accession>
<keyword evidence="1" id="KW-0472">Membrane</keyword>